<dbReference type="AlphaFoldDB" id="A0A6N8EA92"/>
<gene>
    <name evidence="2" type="ORF">GJ668_03850</name>
</gene>
<evidence type="ECO:0000259" key="1">
    <source>
        <dbReference type="PROSITE" id="PS50801"/>
    </source>
</evidence>
<sequence>MNPPARLTAPDPERLLLAGVLDFDTVGRLAVEGDVLLRAAAARGQERLMLDLSAVERANSAGLALLLEWLEMARARGLHLSYAGLPESLTRLAAVSNLGDLLTSPEPRT</sequence>
<keyword evidence="3" id="KW-1185">Reference proteome</keyword>
<evidence type="ECO:0000313" key="2">
    <source>
        <dbReference type="EMBL" id="MTW20228.1"/>
    </source>
</evidence>
<evidence type="ECO:0000313" key="3">
    <source>
        <dbReference type="Proteomes" id="UP000434044"/>
    </source>
</evidence>
<dbReference type="SUPFAM" id="SSF52091">
    <property type="entry name" value="SpoIIaa-like"/>
    <property type="match status" value="1"/>
</dbReference>
<dbReference type="RefSeq" id="WP_186342869.1">
    <property type="nucleotide sequence ID" value="NZ_WNKT01000005.1"/>
</dbReference>
<feature type="domain" description="STAS" evidence="1">
    <location>
        <begin position="15"/>
        <end position="109"/>
    </location>
</feature>
<name>A0A6N8EA92_9GAMM</name>
<comment type="caution">
    <text evidence="2">The sequence shown here is derived from an EMBL/GenBank/DDBJ whole genome shotgun (WGS) entry which is preliminary data.</text>
</comment>
<proteinExistence type="predicted"/>
<dbReference type="Gene3D" id="3.30.750.24">
    <property type="entry name" value="STAS domain"/>
    <property type="match status" value="1"/>
</dbReference>
<dbReference type="EMBL" id="WNKT01000005">
    <property type="protein sequence ID" value="MTW20228.1"/>
    <property type="molecule type" value="Genomic_DNA"/>
</dbReference>
<dbReference type="PROSITE" id="PS50801">
    <property type="entry name" value="STAS"/>
    <property type="match status" value="1"/>
</dbReference>
<protein>
    <submittedName>
        <fullName evidence="2">STAS domain-containing protein</fullName>
    </submittedName>
</protein>
<organism evidence="2 3">
    <name type="scientific">Allochromatium palmeri</name>
    <dbReference type="NCBI Taxonomy" id="231048"/>
    <lineage>
        <taxon>Bacteria</taxon>
        <taxon>Pseudomonadati</taxon>
        <taxon>Pseudomonadota</taxon>
        <taxon>Gammaproteobacteria</taxon>
        <taxon>Chromatiales</taxon>
        <taxon>Chromatiaceae</taxon>
        <taxon>Allochromatium</taxon>
    </lineage>
</organism>
<dbReference type="InterPro" id="IPR002645">
    <property type="entry name" value="STAS_dom"/>
</dbReference>
<dbReference type="InterPro" id="IPR058548">
    <property type="entry name" value="MlaB-like_STAS"/>
</dbReference>
<reference evidence="2 3" key="1">
    <citation type="submission" date="2019-11" db="EMBL/GenBank/DDBJ databases">
        <title>Whole-genome sequence of the anaerobic purple sulfur bacterium Allochromatium palmeri DSM 15591.</title>
        <authorList>
            <person name="Kyndt J.A."/>
            <person name="Meyer T.E."/>
        </authorList>
    </citation>
    <scope>NUCLEOTIDE SEQUENCE [LARGE SCALE GENOMIC DNA]</scope>
    <source>
        <strain evidence="2 3">DSM 15591</strain>
    </source>
</reference>
<accession>A0A6N8EA92</accession>
<dbReference type="CDD" id="cd07043">
    <property type="entry name" value="STAS_anti-anti-sigma_factors"/>
    <property type="match status" value="1"/>
</dbReference>
<dbReference type="Proteomes" id="UP000434044">
    <property type="component" value="Unassembled WGS sequence"/>
</dbReference>
<dbReference type="Pfam" id="PF13466">
    <property type="entry name" value="STAS_2"/>
    <property type="match status" value="1"/>
</dbReference>
<dbReference type="InterPro" id="IPR036513">
    <property type="entry name" value="STAS_dom_sf"/>
</dbReference>